<evidence type="ECO:0000313" key="1">
    <source>
        <dbReference type="EMBL" id="KAJ9615130.1"/>
    </source>
</evidence>
<dbReference type="Proteomes" id="UP001172673">
    <property type="component" value="Unassembled WGS sequence"/>
</dbReference>
<proteinExistence type="predicted"/>
<keyword evidence="2" id="KW-1185">Reference proteome</keyword>
<gene>
    <name evidence="1" type="ORF">H2200_001204</name>
</gene>
<sequence>MAGIRKLGIWYIKADINEHRFDHGDIQRGADHQNNEIIAAMPLPVVISNTRDTTQRSQRDAWFIIKNVVAGSWGEGYSALSEHALGAENYAMIQIQCDDGRTMRQWVKDGEVACQAVLDEPGHEELLKLRWGVMESGGGPIDEDMLMVDSSDSDNHAMQLVVD</sequence>
<name>A0AA39CPD4_9EURO</name>
<comment type="caution">
    <text evidence="1">The sequence shown here is derived from an EMBL/GenBank/DDBJ whole genome shotgun (WGS) entry which is preliminary data.</text>
</comment>
<dbReference type="AlphaFoldDB" id="A0AA39CPD4"/>
<accession>A0AA39CPD4</accession>
<evidence type="ECO:0000313" key="2">
    <source>
        <dbReference type="Proteomes" id="UP001172673"/>
    </source>
</evidence>
<dbReference type="EMBL" id="JAPDRK010000002">
    <property type="protein sequence ID" value="KAJ9615130.1"/>
    <property type="molecule type" value="Genomic_DNA"/>
</dbReference>
<organism evidence="1 2">
    <name type="scientific">Cladophialophora chaetospira</name>
    <dbReference type="NCBI Taxonomy" id="386627"/>
    <lineage>
        <taxon>Eukaryota</taxon>
        <taxon>Fungi</taxon>
        <taxon>Dikarya</taxon>
        <taxon>Ascomycota</taxon>
        <taxon>Pezizomycotina</taxon>
        <taxon>Eurotiomycetes</taxon>
        <taxon>Chaetothyriomycetidae</taxon>
        <taxon>Chaetothyriales</taxon>
        <taxon>Herpotrichiellaceae</taxon>
        <taxon>Cladophialophora</taxon>
    </lineage>
</organism>
<reference evidence="1" key="1">
    <citation type="submission" date="2022-10" db="EMBL/GenBank/DDBJ databases">
        <title>Culturing micro-colonial fungi from biological soil crusts in the Mojave desert and describing Neophaeococcomyces mojavensis, and introducing the new genera and species Taxawa tesnikishii.</title>
        <authorList>
            <person name="Kurbessoian T."/>
            <person name="Stajich J.E."/>
        </authorList>
    </citation>
    <scope>NUCLEOTIDE SEQUENCE</scope>
    <source>
        <strain evidence="1">TK_41</strain>
    </source>
</reference>
<protein>
    <submittedName>
        <fullName evidence="1">Uncharacterized protein</fullName>
    </submittedName>
</protein>